<protein>
    <recommendedName>
        <fullName evidence="2">Phospholipid scramblase</fullName>
    </recommendedName>
</protein>
<keyword evidence="2" id="KW-0564">Palmitate</keyword>
<keyword evidence="2" id="KW-0449">Lipoprotein</keyword>
<evidence type="ECO:0000256" key="1">
    <source>
        <dbReference type="ARBA" id="ARBA00005350"/>
    </source>
</evidence>
<comment type="function">
    <text evidence="2">May mediate accelerated ATP-independent bidirectional transbilayer migration of phospholipids upon binding calcium ions that results in a loss of phospholipid asymmetry in the plasma membrane.</text>
</comment>
<reference evidence="3 4" key="1">
    <citation type="submission" date="2020-08" db="EMBL/GenBank/DDBJ databases">
        <title>Aphidius gifuensis genome sequencing and assembly.</title>
        <authorList>
            <person name="Du Z."/>
        </authorList>
    </citation>
    <scope>NUCLEOTIDE SEQUENCE [LARGE SCALE GENOMIC DNA]</scope>
    <source>
        <strain evidence="3">YNYX2018</strain>
        <tissue evidence="3">Adults</tissue>
    </source>
</reference>
<gene>
    <name evidence="3" type="ORF">HCN44_005393</name>
</gene>
<comment type="similarity">
    <text evidence="1 2">Belongs to the phospholipid scramblase family.</text>
</comment>
<dbReference type="Pfam" id="PF03803">
    <property type="entry name" value="Scramblase"/>
    <property type="match status" value="1"/>
</dbReference>
<dbReference type="Proteomes" id="UP000639338">
    <property type="component" value="Unassembled WGS sequence"/>
</dbReference>
<dbReference type="GO" id="GO:0017128">
    <property type="term" value="F:phospholipid scramblase activity"/>
    <property type="evidence" value="ECO:0007669"/>
    <property type="project" value="InterPro"/>
</dbReference>
<organism evidence="3 4">
    <name type="scientific">Aphidius gifuensis</name>
    <name type="common">Parasitoid wasp</name>
    <dbReference type="NCBI Taxonomy" id="684658"/>
    <lineage>
        <taxon>Eukaryota</taxon>
        <taxon>Metazoa</taxon>
        <taxon>Ecdysozoa</taxon>
        <taxon>Arthropoda</taxon>
        <taxon>Hexapoda</taxon>
        <taxon>Insecta</taxon>
        <taxon>Pterygota</taxon>
        <taxon>Neoptera</taxon>
        <taxon>Endopterygota</taxon>
        <taxon>Hymenoptera</taxon>
        <taxon>Apocrita</taxon>
        <taxon>Ichneumonoidea</taxon>
        <taxon>Braconidae</taxon>
        <taxon>Aphidiinae</taxon>
        <taxon>Aphidius</taxon>
    </lineage>
</organism>
<sequence length="286" mass="32563">MPVNHDVLFSDREYPTPPLQDADTWSSVFDEPLSTTAPVTPRIHQDSRNNIVLQRRPIPISTQDWISTNSPQLSPLTAEDFLSNVEQLEIHLVIDLSTLLGQSKNGNQYKVKVPGGETLFISLEYSNRWQRILFGSSRYYDIILKDASGEFSFCFIKNFSFGFLPGFLHKMIVKTNDFIGSIEQEYSLISQRFKIYNENREIICHIEGPNMCCCCIGKDISFHVLSADKSIKIASISHQWDQQLADNILLLTFSENINVRVKSILLGAAFLMVNFISIKYLSVLSQ</sequence>
<keyword evidence="2" id="KW-0106">Calcium</keyword>
<accession>A0A834Y320</accession>
<evidence type="ECO:0000313" key="3">
    <source>
        <dbReference type="EMBL" id="KAF7997116.1"/>
    </source>
</evidence>
<keyword evidence="4" id="KW-1185">Reference proteome</keyword>
<dbReference type="AlphaFoldDB" id="A0A834Y320"/>
<comment type="cofactor">
    <cofactor evidence="2">
        <name>Ca(2+)</name>
        <dbReference type="ChEBI" id="CHEBI:29108"/>
    </cofactor>
</comment>
<dbReference type="PANTHER" id="PTHR23248:SF4">
    <property type="entry name" value="PHOSPHOLIPID SCRAMBLASE"/>
    <property type="match status" value="1"/>
</dbReference>
<comment type="caution">
    <text evidence="3">The sequence shown here is derived from an EMBL/GenBank/DDBJ whole genome shotgun (WGS) entry which is preliminary data.</text>
</comment>
<dbReference type="OrthoDB" id="444338at2759"/>
<evidence type="ECO:0000313" key="4">
    <source>
        <dbReference type="Proteomes" id="UP000639338"/>
    </source>
</evidence>
<evidence type="ECO:0000256" key="2">
    <source>
        <dbReference type="RuleBase" id="RU363116"/>
    </source>
</evidence>
<proteinExistence type="inferred from homology"/>
<dbReference type="GO" id="GO:0005886">
    <property type="term" value="C:plasma membrane"/>
    <property type="evidence" value="ECO:0007669"/>
    <property type="project" value="TreeGrafter"/>
</dbReference>
<dbReference type="EMBL" id="JACMRX010000001">
    <property type="protein sequence ID" value="KAF7997116.1"/>
    <property type="molecule type" value="Genomic_DNA"/>
</dbReference>
<name>A0A834Y320_APHGI</name>
<dbReference type="InterPro" id="IPR005552">
    <property type="entry name" value="Scramblase"/>
</dbReference>
<dbReference type="PANTHER" id="PTHR23248">
    <property type="entry name" value="PHOSPHOLIPID SCRAMBLASE-RELATED"/>
    <property type="match status" value="1"/>
</dbReference>